<dbReference type="HAMAP" id="MF_01306_B">
    <property type="entry name" value="Ribosomal_uS4_B"/>
    <property type="match status" value="1"/>
</dbReference>
<dbReference type="CDD" id="cd00165">
    <property type="entry name" value="S4"/>
    <property type="match status" value="1"/>
</dbReference>
<dbReference type="PROSITE" id="PS00632">
    <property type="entry name" value="RIBOSOMAL_S4"/>
    <property type="match status" value="1"/>
</dbReference>
<dbReference type="NCBIfam" id="NF003717">
    <property type="entry name" value="PRK05327.1"/>
    <property type="match status" value="1"/>
</dbReference>
<dbReference type="Gene3D" id="1.10.1050.10">
    <property type="entry name" value="Ribosomal Protein S4 Delta 41, Chain A, domain 1"/>
    <property type="match status" value="1"/>
</dbReference>
<dbReference type="InterPro" id="IPR036986">
    <property type="entry name" value="S4_RNA-bd_sf"/>
</dbReference>
<proteinExistence type="inferred from homology"/>
<dbReference type="Pfam" id="PF00163">
    <property type="entry name" value="Ribosomal_S4"/>
    <property type="match status" value="1"/>
</dbReference>
<dbReference type="InterPro" id="IPR002942">
    <property type="entry name" value="S4_RNA-bd"/>
</dbReference>
<evidence type="ECO:0000313" key="13">
    <source>
        <dbReference type="Proteomes" id="UP000265489"/>
    </source>
</evidence>
<dbReference type="GO" id="GO:0042274">
    <property type="term" value="P:ribosomal small subunit biogenesis"/>
    <property type="evidence" value="ECO:0007669"/>
    <property type="project" value="TreeGrafter"/>
</dbReference>
<feature type="domain" description="RNA-binding S4" evidence="10">
    <location>
        <begin position="92"/>
        <end position="156"/>
    </location>
</feature>
<dbReference type="GeneID" id="66580495"/>
<accession>A0A395W659</accession>
<dbReference type="EMBL" id="QRYQ01000030">
    <property type="protein sequence ID" value="RGU89375.1"/>
    <property type="molecule type" value="Genomic_DNA"/>
</dbReference>
<dbReference type="PROSITE" id="PS50889">
    <property type="entry name" value="S4"/>
    <property type="match status" value="1"/>
</dbReference>
<protein>
    <recommendedName>
        <fullName evidence="6 7">Small ribosomal subunit protein uS4</fullName>
    </recommendedName>
</protein>
<evidence type="ECO:0000256" key="9">
    <source>
        <dbReference type="SAM" id="MobiDB-lite"/>
    </source>
</evidence>
<dbReference type="InterPro" id="IPR001912">
    <property type="entry name" value="Ribosomal_uS4_N"/>
</dbReference>
<name>A0A395W659_9FIRM</name>
<evidence type="ECO:0000259" key="10">
    <source>
        <dbReference type="SMART" id="SM00363"/>
    </source>
</evidence>
<dbReference type="SMART" id="SM00363">
    <property type="entry name" value="S4"/>
    <property type="match status" value="1"/>
</dbReference>
<feature type="region of interest" description="Disordered" evidence="9">
    <location>
        <begin position="26"/>
        <end position="45"/>
    </location>
</feature>
<evidence type="ECO:0000256" key="4">
    <source>
        <dbReference type="ARBA" id="ARBA00022980"/>
    </source>
</evidence>
<feature type="domain" description="Small ribosomal subunit protein uS4 N-terminal" evidence="11">
    <location>
        <begin position="3"/>
        <end position="91"/>
    </location>
</feature>
<dbReference type="InterPro" id="IPR022801">
    <property type="entry name" value="Ribosomal_uS4"/>
</dbReference>
<gene>
    <name evidence="7" type="primary">rpsD</name>
    <name evidence="12" type="ORF">DWW32_11490</name>
</gene>
<dbReference type="InterPro" id="IPR018079">
    <property type="entry name" value="Ribosomal_uS4_CS"/>
</dbReference>
<comment type="subunit">
    <text evidence="7">Part of the 30S ribosomal subunit. Contacts protein S5. The interaction surface between S4 and S5 is involved in control of translational fidelity.</text>
</comment>
<dbReference type="SUPFAM" id="SSF55174">
    <property type="entry name" value="Alpha-L RNA-binding motif"/>
    <property type="match status" value="1"/>
</dbReference>
<keyword evidence="4 7" id="KW-0689">Ribosomal protein</keyword>
<dbReference type="FunFam" id="3.10.290.10:FF:000001">
    <property type="entry name" value="30S ribosomal protein S4"/>
    <property type="match status" value="1"/>
</dbReference>
<dbReference type="PANTHER" id="PTHR11831">
    <property type="entry name" value="30S 40S RIBOSOMAL PROTEIN"/>
    <property type="match status" value="1"/>
</dbReference>
<evidence type="ECO:0000256" key="3">
    <source>
        <dbReference type="ARBA" id="ARBA00022884"/>
    </source>
</evidence>
<keyword evidence="3 7" id="KW-0694">RNA-binding</keyword>
<dbReference type="GO" id="GO:0006412">
    <property type="term" value="P:translation"/>
    <property type="evidence" value="ECO:0007669"/>
    <property type="project" value="UniProtKB-UniRule"/>
</dbReference>
<comment type="similarity">
    <text evidence="1 7 8">Belongs to the universal ribosomal protein uS4 family.</text>
</comment>
<dbReference type="InterPro" id="IPR005709">
    <property type="entry name" value="Ribosomal_uS4_bac-type"/>
</dbReference>
<dbReference type="GO" id="GO:0019843">
    <property type="term" value="F:rRNA binding"/>
    <property type="evidence" value="ECO:0007669"/>
    <property type="project" value="UniProtKB-UniRule"/>
</dbReference>
<evidence type="ECO:0000313" key="12">
    <source>
        <dbReference type="EMBL" id="RGU89375.1"/>
    </source>
</evidence>
<evidence type="ECO:0000256" key="2">
    <source>
        <dbReference type="ARBA" id="ARBA00022730"/>
    </source>
</evidence>
<dbReference type="Proteomes" id="UP000265489">
    <property type="component" value="Unassembled WGS sequence"/>
</dbReference>
<comment type="caution">
    <text evidence="12">The sequence shown here is derived from an EMBL/GenBank/DDBJ whole genome shotgun (WGS) entry which is preliminary data.</text>
</comment>
<dbReference type="NCBIfam" id="TIGR01017">
    <property type="entry name" value="rpsD_bact"/>
    <property type="match status" value="1"/>
</dbReference>
<dbReference type="Pfam" id="PF01479">
    <property type="entry name" value="S4"/>
    <property type="match status" value="1"/>
</dbReference>
<dbReference type="GO" id="GO:0015935">
    <property type="term" value="C:small ribosomal subunit"/>
    <property type="evidence" value="ECO:0007669"/>
    <property type="project" value="InterPro"/>
</dbReference>
<dbReference type="RefSeq" id="WP_118325842.1">
    <property type="nucleotide sequence ID" value="NZ_QRYH01000028.1"/>
</dbReference>
<keyword evidence="2 7" id="KW-0699">rRNA-binding</keyword>
<evidence type="ECO:0000256" key="7">
    <source>
        <dbReference type="HAMAP-Rule" id="MF_01306"/>
    </source>
</evidence>
<dbReference type="Gene3D" id="3.10.290.10">
    <property type="entry name" value="RNA-binding S4 domain"/>
    <property type="match status" value="1"/>
</dbReference>
<sequence length="202" mass="23306">MSRNTGSIWKKSRRLGFSVLETGEELTRRDTIPGQHGSPRRPKLTNYGIQLQEKQRIRHTYQLSEKQFYNTYLKASKKAGSAGENFLVMLESRLDNIVYRMGFARTRRASRQLVNHGHVLVDGKKVDIPSFQVKPGQVIEIRERAKNLSVISEALEAATTTVDFVEVNKDAKKGTYVRYPERKELFTAQEINELLVVEFYNR</sequence>
<comment type="function">
    <text evidence="7">One of the primary rRNA binding proteins, it binds directly to 16S rRNA where it nucleates assembly of the body of the 30S subunit.</text>
</comment>
<dbReference type="GO" id="GO:0003735">
    <property type="term" value="F:structural constituent of ribosome"/>
    <property type="evidence" value="ECO:0007669"/>
    <property type="project" value="InterPro"/>
</dbReference>
<dbReference type="SMART" id="SM01390">
    <property type="entry name" value="Ribosomal_S4"/>
    <property type="match status" value="1"/>
</dbReference>
<evidence type="ECO:0000256" key="1">
    <source>
        <dbReference type="ARBA" id="ARBA00007465"/>
    </source>
</evidence>
<evidence type="ECO:0000256" key="5">
    <source>
        <dbReference type="ARBA" id="ARBA00023274"/>
    </source>
</evidence>
<dbReference type="PANTHER" id="PTHR11831:SF4">
    <property type="entry name" value="SMALL RIBOSOMAL SUBUNIT PROTEIN US4M"/>
    <property type="match status" value="1"/>
</dbReference>
<evidence type="ECO:0000256" key="6">
    <source>
        <dbReference type="ARBA" id="ARBA00035254"/>
    </source>
</evidence>
<comment type="function">
    <text evidence="7">With S5 and S12 plays an important role in translational accuracy.</text>
</comment>
<evidence type="ECO:0000259" key="11">
    <source>
        <dbReference type="SMART" id="SM01390"/>
    </source>
</evidence>
<reference evidence="12 13" key="1">
    <citation type="submission" date="2018-08" db="EMBL/GenBank/DDBJ databases">
        <title>A genome reference for cultivated species of the human gut microbiota.</title>
        <authorList>
            <person name="Zou Y."/>
            <person name="Xue W."/>
            <person name="Luo G."/>
        </authorList>
    </citation>
    <scope>NUCLEOTIDE SEQUENCE [LARGE SCALE GENOMIC DNA]</scope>
    <source>
        <strain evidence="12 13">AF15-20</strain>
    </source>
</reference>
<evidence type="ECO:0000256" key="8">
    <source>
        <dbReference type="RuleBase" id="RU003699"/>
    </source>
</evidence>
<organism evidence="12 13">
    <name type="scientific">Holdemanella biformis</name>
    <dbReference type="NCBI Taxonomy" id="1735"/>
    <lineage>
        <taxon>Bacteria</taxon>
        <taxon>Bacillati</taxon>
        <taxon>Bacillota</taxon>
        <taxon>Erysipelotrichia</taxon>
        <taxon>Erysipelotrichales</taxon>
        <taxon>Erysipelotrichaceae</taxon>
        <taxon>Holdemanella</taxon>
    </lineage>
</organism>
<dbReference type="AlphaFoldDB" id="A0A395W659"/>
<keyword evidence="5 7" id="KW-0687">Ribonucleoprotein</keyword>